<proteinExistence type="predicted"/>
<protein>
    <submittedName>
        <fullName evidence="2">Uncharacterized protein</fullName>
    </submittedName>
</protein>
<reference evidence="2" key="2">
    <citation type="submission" date="2022-06" db="UniProtKB">
        <authorList>
            <consortium name="EnsemblMetazoa"/>
        </authorList>
    </citation>
    <scope>IDENTIFICATION</scope>
</reference>
<keyword evidence="1" id="KW-0812">Transmembrane</keyword>
<name>A0A8R1TR29_ONCVO</name>
<dbReference type="Proteomes" id="UP000024404">
    <property type="component" value="Unassembled WGS sequence"/>
</dbReference>
<organism evidence="2 3">
    <name type="scientific">Onchocerca volvulus</name>
    <dbReference type="NCBI Taxonomy" id="6282"/>
    <lineage>
        <taxon>Eukaryota</taxon>
        <taxon>Metazoa</taxon>
        <taxon>Ecdysozoa</taxon>
        <taxon>Nematoda</taxon>
        <taxon>Chromadorea</taxon>
        <taxon>Rhabditida</taxon>
        <taxon>Spirurina</taxon>
        <taxon>Spiruromorpha</taxon>
        <taxon>Filarioidea</taxon>
        <taxon>Onchocercidae</taxon>
        <taxon>Onchocerca</taxon>
    </lineage>
</organism>
<keyword evidence="1" id="KW-1133">Transmembrane helix</keyword>
<keyword evidence="3" id="KW-1185">Reference proteome</keyword>
<sequence length="41" mass="4593">MLAVNNRFVIIIYRPLRKGKGVIAVVGFIAVTYPPKLSFTE</sequence>
<reference evidence="3" key="1">
    <citation type="submission" date="2013-10" db="EMBL/GenBank/DDBJ databases">
        <title>Genome sequencing of Onchocerca volvulus.</title>
        <authorList>
            <person name="Cotton J."/>
            <person name="Tsai J."/>
            <person name="Stanley E."/>
            <person name="Tracey A."/>
            <person name="Holroyd N."/>
            <person name="Lustigman S."/>
            <person name="Berriman M."/>
        </authorList>
    </citation>
    <scope>NUCLEOTIDE SEQUENCE</scope>
</reference>
<dbReference type="EMBL" id="CMVM020000076">
    <property type="status" value="NOT_ANNOTATED_CDS"/>
    <property type="molecule type" value="Genomic_DNA"/>
</dbReference>
<feature type="transmembrane region" description="Helical" evidence="1">
    <location>
        <begin position="21"/>
        <end position="39"/>
    </location>
</feature>
<evidence type="ECO:0000256" key="1">
    <source>
        <dbReference type="SAM" id="Phobius"/>
    </source>
</evidence>
<dbReference type="AlphaFoldDB" id="A0A8R1TR29"/>
<dbReference type="EnsemblMetazoa" id="OVOC3062.1">
    <property type="protein sequence ID" value="OVOC3062.1"/>
    <property type="gene ID" value="WBGene00239871"/>
</dbReference>
<evidence type="ECO:0000313" key="3">
    <source>
        <dbReference type="Proteomes" id="UP000024404"/>
    </source>
</evidence>
<keyword evidence="1" id="KW-0472">Membrane</keyword>
<evidence type="ECO:0000313" key="2">
    <source>
        <dbReference type="EnsemblMetazoa" id="OVOC3062.1"/>
    </source>
</evidence>
<accession>A0A8R1TR29</accession>